<evidence type="ECO:0000313" key="16">
    <source>
        <dbReference type="Proteomes" id="UP000053097"/>
    </source>
</evidence>
<dbReference type="CDD" id="cd20628">
    <property type="entry name" value="CYP4"/>
    <property type="match status" value="2"/>
</dbReference>
<dbReference type="PROSITE" id="PS00086">
    <property type="entry name" value="CYTOCHROME_P450"/>
    <property type="match status" value="3"/>
</dbReference>
<dbReference type="InterPro" id="IPR036396">
    <property type="entry name" value="Cyt_P450_sf"/>
</dbReference>
<dbReference type="Gene3D" id="1.10.630.10">
    <property type="entry name" value="Cytochrome P450"/>
    <property type="match status" value="3"/>
</dbReference>
<dbReference type="Proteomes" id="UP000053097">
    <property type="component" value="Unassembled WGS sequence"/>
</dbReference>
<keyword evidence="9" id="KW-0492">Microsome</keyword>
<feature type="binding site" description="axial binding residue" evidence="14">
    <location>
        <position position="1016"/>
    </location>
    <ligand>
        <name>heme</name>
        <dbReference type="ChEBI" id="CHEBI:30413"/>
    </ligand>
    <ligandPart>
        <name>Fe</name>
        <dbReference type="ChEBI" id="CHEBI:18248"/>
    </ligandPart>
</feature>
<evidence type="ECO:0000256" key="7">
    <source>
        <dbReference type="ARBA" id="ARBA00022723"/>
    </source>
</evidence>
<dbReference type="PANTHER" id="PTHR24291:SF189">
    <property type="entry name" value="CYTOCHROME P450 4C3-RELATED"/>
    <property type="match status" value="1"/>
</dbReference>
<dbReference type="PRINTS" id="PR00463">
    <property type="entry name" value="EP450I"/>
</dbReference>
<dbReference type="OMA" id="NICATHR"/>
<evidence type="ECO:0000256" key="4">
    <source>
        <dbReference type="ARBA" id="ARBA00004406"/>
    </source>
</evidence>
<protein>
    <submittedName>
        <fullName evidence="15">Cytochrome P450 4C1</fullName>
    </submittedName>
</protein>
<dbReference type="GO" id="GO:0020037">
    <property type="term" value="F:heme binding"/>
    <property type="evidence" value="ECO:0007669"/>
    <property type="project" value="InterPro"/>
</dbReference>
<keyword evidence="6 14" id="KW-0349">Heme</keyword>
<dbReference type="InterPro" id="IPR017972">
    <property type="entry name" value="Cyt_P450_CS"/>
</dbReference>
<keyword evidence="13" id="KW-0472">Membrane</keyword>
<dbReference type="GO" id="GO:0016705">
    <property type="term" value="F:oxidoreductase activity, acting on paired donors, with incorporation or reduction of molecular oxygen"/>
    <property type="evidence" value="ECO:0007669"/>
    <property type="project" value="InterPro"/>
</dbReference>
<dbReference type="AlphaFoldDB" id="A0A026VXL9"/>
<dbReference type="PRINTS" id="PR00385">
    <property type="entry name" value="P450"/>
</dbReference>
<dbReference type="GO" id="GO:0004497">
    <property type="term" value="F:monooxygenase activity"/>
    <property type="evidence" value="ECO:0007669"/>
    <property type="project" value="UniProtKB-KW"/>
</dbReference>
<keyword evidence="10" id="KW-0560">Oxidoreductase</keyword>
<keyword evidence="7 14" id="KW-0479">Metal-binding</keyword>
<proteinExistence type="inferred from homology"/>
<evidence type="ECO:0000256" key="5">
    <source>
        <dbReference type="ARBA" id="ARBA00010617"/>
    </source>
</evidence>
<keyword evidence="16" id="KW-1185">Reference proteome</keyword>
<dbReference type="PANTHER" id="PTHR24291">
    <property type="entry name" value="CYTOCHROME P450 FAMILY 4"/>
    <property type="match status" value="1"/>
</dbReference>
<dbReference type="InterPro" id="IPR050196">
    <property type="entry name" value="Cytochrome_P450_Monoox"/>
</dbReference>
<evidence type="ECO:0000256" key="8">
    <source>
        <dbReference type="ARBA" id="ARBA00022824"/>
    </source>
</evidence>
<evidence type="ECO:0000256" key="10">
    <source>
        <dbReference type="ARBA" id="ARBA00023002"/>
    </source>
</evidence>
<evidence type="ECO:0000256" key="11">
    <source>
        <dbReference type="ARBA" id="ARBA00023004"/>
    </source>
</evidence>
<organism evidence="15 16">
    <name type="scientific">Ooceraea biroi</name>
    <name type="common">Clonal raider ant</name>
    <name type="synonym">Cerapachys biroi</name>
    <dbReference type="NCBI Taxonomy" id="2015173"/>
    <lineage>
        <taxon>Eukaryota</taxon>
        <taxon>Metazoa</taxon>
        <taxon>Ecdysozoa</taxon>
        <taxon>Arthropoda</taxon>
        <taxon>Hexapoda</taxon>
        <taxon>Insecta</taxon>
        <taxon>Pterygota</taxon>
        <taxon>Neoptera</taxon>
        <taxon>Endopterygota</taxon>
        <taxon>Hymenoptera</taxon>
        <taxon>Apocrita</taxon>
        <taxon>Aculeata</taxon>
        <taxon>Formicoidea</taxon>
        <taxon>Formicidae</taxon>
        <taxon>Dorylinae</taxon>
        <taxon>Ooceraea</taxon>
    </lineage>
</organism>
<gene>
    <name evidence="15" type="ORF">X777_13810</name>
</gene>
<evidence type="ECO:0000256" key="12">
    <source>
        <dbReference type="ARBA" id="ARBA00023033"/>
    </source>
</evidence>
<accession>A0A026VXL9</accession>
<evidence type="ECO:0000256" key="1">
    <source>
        <dbReference type="ARBA" id="ARBA00001971"/>
    </source>
</evidence>
<keyword evidence="12" id="KW-0503">Monooxygenase</keyword>
<dbReference type="GO" id="GO:0005789">
    <property type="term" value="C:endoplasmic reticulum membrane"/>
    <property type="evidence" value="ECO:0007669"/>
    <property type="project" value="UniProtKB-SubCell"/>
</dbReference>
<dbReference type="OrthoDB" id="1470350at2759"/>
<dbReference type="InterPro" id="IPR001128">
    <property type="entry name" value="Cyt_P450"/>
</dbReference>
<sequence>MILILLLSIFVVLFVWNYYVHYGSRRGRLINRIPGPPPVFPIAGNILEYQKGPGKCTFLIHVLWKLLIYETNFYYPIVKVWSFFQPFVSIRHPDDLEIILSPVKHLEKSVIYDILLPWFNTGLLTSTGDKWHARRKILTPAFHFNILRQFVDILIEEGEQMTNSLKDVKGPVEKDIMPFLSEHTLNAICETAMGTSLKGLGDFQKKYRDAVHEMGLLLIYRLMRPWMYQITLRGLFFDISPAGFRQRKLLRILHDFTDKIIKERKLYHERTGDRYLKSFENDKTEEDDSKYIGIRKKRLAMLDLLIAASRENLITDIDIREEVDTFMFELQGHDTTAVGICFFLLLMAEHKDIQDRVRAEVDSVIQENGERFTLAMLQKLPYLDRCVKESLRLYPSVFFISRLTSEEVTFQKKYVVPAGTPVHLNICATHRDPNFWPDPEVFDPDRFLPERSQNRHPYSYLPFSAGPRNCIGNYLAKQLIYLYLTYIIYSIMLFLESYLVPAGTEVTIDIIHLHQHPGFWPNPEVFDPDRFLPELAQNRHPFAYIPFSAGSRNCIGQRFAMMELKTVIGTLVHNFYLEPIDRLKDIRFFMDLIIRPKHPVRVKFVPIKDAQLSDILEDMWDLFVLRSKLYRPLYKVWYLTIAYVVLLTPDDMQLVLNTTKYNAKGILYNLFHPWMGDGLLVSKGAKWQERRKILTPAFHFHILKNFFDILAEESNRMVTSLKNMKDSTILNLESFISHHTLNIICETSMGISLQNIDATEQQEYRKAIHDMGEIFIYRGFRPWYMNDTLFKFSSKYKHQIKCLKVLHGFTEKIIAERKRYHESTDGRYLNFENEVEDDYMMGSRKKRLAMLDLMIAASNNNQMSDSDIREEVDTFMFEGHDTVSMAITFAILLLAEHKDVQDRVRKEVTAVMKENGGKLTMTALQNLPYLERCLKETLRLYPSVYSIIRKLEEDVKIRSYIVPAGAELFLDIVHLHRNPDVWPNPDKFDPDRFLPDLVQNRHPFAYIPFSAGSRNCIGQRFAMMELKTVIGTLVHNFYLEPIDYLKDIRCLADIIIRSKEPVRVKIIPI</sequence>
<comment type="cofactor">
    <cofactor evidence="1 14">
        <name>heme</name>
        <dbReference type="ChEBI" id="CHEBI:30413"/>
    </cofactor>
</comment>
<dbReference type="FunFam" id="1.10.630.10:FF:000035">
    <property type="entry name" value="CYtochrome P450 family"/>
    <property type="match status" value="2"/>
</dbReference>
<evidence type="ECO:0000256" key="13">
    <source>
        <dbReference type="ARBA" id="ARBA00023136"/>
    </source>
</evidence>
<dbReference type="Pfam" id="PF00067">
    <property type="entry name" value="p450"/>
    <property type="match status" value="3"/>
</dbReference>
<evidence type="ECO:0000256" key="9">
    <source>
        <dbReference type="ARBA" id="ARBA00022848"/>
    </source>
</evidence>
<evidence type="ECO:0000256" key="14">
    <source>
        <dbReference type="PIRSR" id="PIRSR602401-1"/>
    </source>
</evidence>
<evidence type="ECO:0000313" key="15">
    <source>
        <dbReference type="EMBL" id="EZA48420.1"/>
    </source>
</evidence>
<reference evidence="15 16" key="1">
    <citation type="journal article" date="2014" name="Curr. Biol.">
        <title>The genome of the clonal raider ant Cerapachys biroi.</title>
        <authorList>
            <person name="Oxley P.R."/>
            <person name="Ji L."/>
            <person name="Fetter-Pruneda I."/>
            <person name="McKenzie S.K."/>
            <person name="Li C."/>
            <person name="Hu H."/>
            <person name="Zhang G."/>
            <person name="Kronauer D.J."/>
        </authorList>
    </citation>
    <scope>NUCLEOTIDE SEQUENCE [LARGE SCALE GENOMIC DNA]</scope>
</reference>
<dbReference type="EMBL" id="KK107628">
    <property type="protein sequence ID" value="EZA48420.1"/>
    <property type="molecule type" value="Genomic_DNA"/>
</dbReference>
<keyword evidence="11 14" id="KW-0408">Iron</keyword>
<dbReference type="InterPro" id="IPR002401">
    <property type="entry name" value="Cyt_P450_E_grp-I"/>
</dbReference>
<keyword evidence="8" id="KW-0256">Endoplasmic reticulum</keyword>
<evidence type="ECO:0000256" key="3">
    <source>
        <dbReference type="ARBA" id="ARBA00004174"/>
    </source>
</evidence>
<evidence type="ECO:0000256" key="6">
    <source>
        <dbReference type="ARBA" id="ARBA00022617"/>
    </source>
</evidence>
<comment type="similarity">
    <text evidence="5">Belongs to the cytochrome P450 family.</text>
</comment>
<comment type="subcellular location">
    <subcellularLocation>
        <location evidence="4">Endoplasmic reticulum membrane</location>
        <topology evidence="4">Peripheral membrane protein</topology>
    </subcellularLocation>
    <subcellularLocation>
        <location evidence="3">Microsome membrane</location>
        <topology evidence="3">Peripheral membrane protein</topology>
    </subcellularLocation>
</comment>
<evidence type="ECO:0000256" key="2">
    <source>
        <dbReference type="ARBA" id="ARBA00003690"/>
    </source>
</evidence>
<dbReference type="GO" id="GO:0005506">
    <property type="term" value="F:iron ion binding"/>
    <property type="evidence" value="ECO:0007669"/>
    <property type="project" value="InterPro"/>
</dbReference>
<comment type="function">
    <text evidence="2">May be involved in the metabolism of insect hormones and in the breakdown of synthetic insecticides.</text>
</comment>
<dbReference type="SUPFAM" id="SSF48264">
    <property type="entry name" value="Cytochrome P450"/>
    <property type="match status" value="3"/>
</dbReference>
<name>A0A026VXL9_OOCBI</name>